<dbReference type="Proteomes" id="UP000000557">
    <property type="component" value="Chromosome"/>
</dbReference>
<dbReference type="EMBL" id="BA000045">
    <property type="protein sequence ID" value="BAC90307.1"/>
    <property type="molecule type" value="Genomic_DNA"/>
</dbReference>
<protein>
    <submittedName>
        <fullName evidence="1">Glr2366 protein</fullName>
    </submittedName>
</protein>
<dbReference type="AlphaFoldDB" id="Q7NI18"/>
<name>Q7NI18_GLOVI</name>
<accession>Q7NI18</accession>
<reference evidence="1 2" key="2">
    <citation type="journal article" date="2003" name="DNA Res.">
        <title>Complete genome structure of Gloeobacter violaceus PCC 7421, a cyanobacterium that lacks thylakoids (supplement).</title>
        <authorList>
            <person name="Nakamura Y."/>
            <person name="Kaneko T."/>
            <person name="Sato S."/>
            <person name="Mimuro M."/>
            <person name="Miyashita H."/>
            <person name="Tsuchiya T."/>
            <person name="Sasamoto S."/>
            <person name="Watanabe A."/>
            <person name="Kawashima K."/>
            <person name="Kishida Y."/>
            <person name="Kiyokawa C."/>
            <person name="Kohara M."/>
            <person name="Matsumoto M."/>
            <person name="Matsuno A."/>
            <person name="Nakazaki N."/>
            <person name="Shimpo S."/>
            <person name="Takeuchi C."/>
            <person name="Yamada M."/>
            <person name="Tabata S."/>
        </authorList>
    </citation>
    <scope>NUCLEOTIDE SEQUENCE [LARGE SCALE GENOMIC DNA]</scope>
    <source>
        <strain evidence="2">ATCC 29082 / PCC 7421</strain>
    </source>
</reference>
<dbReference type="InParanoid" id="Q7NI18"/>
<proteinExistence type="predicted"/>
<dbReference type="OrthoDB" id="9839595at2"/>
<reference evidence="1 2" key="1">
    <citation type="journal article" date="2003" name="DNA Res.">
        <title>Complete genome structure of Gloeobacter violaceus PCC 7421, a cyanobacterium that lacks thylakoids.</title>
        <authorList>
            <person name="Nakamura Y."/>
            <person name="Kaneko T."/>
            <person name="Sato S."/>
            <person name="Mimuro M."/>
            <person name="Miyashita H."/>
            <person name="Tsuchiya T."/>
            <person name="Sasamoto S."/>
            <person name="Watanabe A."/>
            <person name="Kawashima K."/>
            <person name="Kishida Y."/>
            <person name="Kiyokawa C."/>
            <person name="Kohara M."/>
            <person name="Matsumoto M."/>
            <person name="Matsuno A."/>
            <person name="Nakazaki N."/>
            <person name="Shimpo S."/>
            <person name="Takeuchi C."/>
            <person name="Yamada M."/>
            <person name="Tabata S."/>
        </authorList>
    </citation>
    <scope>NUCLEOTIDE SEQUENCE [LARGE SCALE GENOMIC DNA]</scope>
    <source>
        <strain evidence="2">ATCC 29082 / PCC 7421</strain>
    </source>
</reference>
<dbReference type="RefSeq" id="WP_011142362.1">
    <property type="nucleotide sequence ID" value="NC_005125.1"/>
</dbReference>
<organism evidence="1 2">
    <name type="scientific">Gloeobacter violaceus (strain ATCC 29082 / PCC 7421)</name>
    <dbReference type="NCBI Taxonomy" id="251221"/>
    <lineage>
        <taxon>Bacteria</taxon>
        <taxon>Bacillati</taxon>
        <taxon>Cyanobacteriota</taxon>
        <taxon>Cyanophyceae</taxon>
        <taxon>Gloeobacterales</taxon>
        <taxon>Gloeobacteraceae</taxon>
        <taxon>Gloeobacter</taxon>
    </lineage>
</organism>
<gene>
    <name evidence="1" type="ordered locus">glr2366</name>
</gene>
<dbReference type="EnsemblBacteria" id="BAC90307">
    <property type="protein sequence ID" value="BAC90307"/>
    <property type="gene ID" value="BAC90307"/>
</dbReference>
<sequence length="126" mass="14784">MALSEEQVARRALAIRIKQQLTELSKEMQKWQGYVELAKKQNRPDMSSQAEQRIAELTERARALWKQRDELLTEERFAELEIDDELAALKRQVQKDDGVTDAEFEEIDDELERLKRQAESDRPPAD</sequence>
<keyword evidence="2" id="KW-1185">Reference proteome</keyword>
<dbReference type="KEGG" id="gvi:glr2366"/>
<evidence type="ECO:0000313" key="1">
    <source>
        <dbReference type="EMBL" id="BAC90307.1"/>
    </source>
</evidence>
<dbReference type="HOGENOM" id="CLU_1978373_0_0_3"/>
<evidence type="ECO:0000313" key="2">
    <source>
        <dbReference type="Proteomes" id="UP000000557"/>
    </source>
</evidence>
<dbReference type="STRING" id="251221.gene:10759863"/>